<evidence type="ECO:0000313" key="2">
    <source>
        <dbReference type="EMBL" id="PHH58421.1"/>
    </source>
</evidence>
<dbReference type="GO" id="GO:0005524">
    <property type="term" value="F:ATP binding"/>
    <property type="evidence" value="ECO:0007669"/>
    <property type="project" value="InterPro"/>
</dbReference>
<dbReference type="GO" id="GO:0006431">
    <property type="term" value="P:methionyl-tRNA aminoacylation"/>
    <property type="evidence" value="ECO:0007669"/>
    <property type="project" value="TreeGrafter"/>
</dbReference>
<protein>
    <submittedName>
        <fullName evidence="2">Uncharacterized protein</fullName>
    </submittedName>
</protein>
<dbReference type="PANTHER" id="PTHR45765:SF1">
    <property type="entry name" value="METHIONINE--TRNA LIGASE, CYTOPLASMIC"/>
    <property type="match status" value="1"/>
</dbReference>
<dbReference type="Gene3D" id="1.10.730.10">
    <property type="entry name" value="Isoleucyl-tRNA Synthetase, Domain 1"/>
    <property type="match status" value="1"/>
</dbReference>
<dbReference type="GO" id="GO:0005829">
    <property type="term" value="C:cytosol"/>
    <property type="evidence" value="ECO:0007669"/>
    <property type="project" value="TreeGrafter"/>
</dbReference>
<dbReference type="OrthoDB" id="5844513at2759"/>
<dbReference type="GO" id="GO:0004825">
    <property type="term" value="F:methionine-tRNA ligase activity"/>
    <property type="evidence" value="ECO:0007669"/>
    <property type="project" value="InterPro"/>
</dbReference>
<name>A0A2C5XUX4_9HYPO</name>
<dbReference type="InterPro" id="IPR023458">
    <property type="entry name" value="Met-tRNA_ligase_1"/>
</dbReference>
<accession>A0A2C5XUX4</accession>
<evidence type="ECO:0000256" key="1">
    <source>
        <dbReference type="SAM" id="MobiDB-lite"/>
    </source>
</evidence>
<proteinExistence type="predicted"/>
<dbReference type="Proteomes" id="UP000224854">
    <property type="component" value="Unassembled WGS sequence"/>
</dbReference>
<dbReference type="EMBL" id="NJEU01002241">
    <property type="protein sequence ID" value="PHH58421.1"/>
    <property type="molecule type" value="Genomic_DNA"/>
</dbReference>
<dbReference type="GO" id="GO:0017101">
    <property type="term" value="C:aminoacyl-tRNA synthetase multienzyme complex"/>
    <property type="evidence" value="ECO:0007669"/>
    <property type="project" value="TreeGrafter"/>
</dbReference>
<keyword evidence="3" id="KW-1185">Reference proteome</keyword>
<dbReference type="InterPro" id="IPR009080">
    <property type="entry name" value="tRNAsynth_Ia_anticodon-bd"/>
</dbReference>
<feature type="region of interest" description="Disordered" evidence="1">
    <location>
        <begin position="57"/>
        <end position="119"/>
    </location>
</feature>
<dbReference type="PANTHER" id="PTHR45765">
    <property type="entry name" value="METHIONINE--TRNA LIGASE"/>
    <property type="match status" value="1"/>
</dbReference>
<dbReference type="SUPFAM" id="SSF47323">
    <property type="entry name" value="Anticodon-binding domain of a subclass of class I aminoacyl-tRNA synthetases"/>
    <property type="match status" value="1"/>
</dbReference>
<reference evidence="2 3" key="1">
    <citation type="submission" date="2017-06" db="EMBL/GenBank/DDBJ databases">
        <title>Ant-infecting Ophiocordyceps genomes reveal a high diversity of potential behavioral manipulation genes and a possible major role for enterotoxins.</title>
        <authorList>
            <person name="De Bekker C."/>
            <person name="Evans H.C."/>
            <person name="Brachmann A."/>
            <person name="Hughes D.P."/>
        </authorList>
    </citation>
    <scope>NUCLEOTIDE SEQUENCE [LARGE SCALE GENOMIC DNA]</scope>
    <source>
        <strain evidence="2 3">1348a</strain>
    </source>
</reference>
<sequence>MPSTAEAICKQLNAPLGTIPDTWTPDVLKGGHRIGKACYLFSRIEDKKVAEWKKEFGGTAESRAAEEATKKKKQLEKDKKKAKKAAKAQDAGSATGGMTASSAEVFKDLPIRSRQPNQQ</sequence>
<evidence type="ECO:0000313" key="3">
    <source>
        <dbReference type="Proteomes" id="UP000224854"/>
    </source>
</evidence>
<feature type="compositionally biased region" description="Basic and acidic residues" evidence="1">
    <location>
        <begin position="63"/>
        <end position="79"/>
    </location>
</feature>
<dbReference type="AlphaFoldDB" id="A0A2C5XUX4"/>
<gene>
    <name evidence="2" type="ORF">CDD82_3055</name>
</gene>
<comment type="caution">
    <text evidence="2">The sequence shown here is derived from an EMBL/GenBank/DDBJ whole genome shotgun (WGS) entry which is preliminary data.</text>
</comment>
<organism evidence="2 3">
    <name type="scientific">Ophiocordyceps australis</name>
    <dbReference type="NCBI Taxonomy" id="1399860"/>
    <lineage>
        <taxon>Eukaryota</taxon>
        <taxon>Fungi</taxon>
        <taxon>Dikarya</taxon>
        <taxon>Ascomycota</taxon>
        <taxon>Pezizomycotina</taxon>
        <taxon>Sordariomycetes</taxon>
        <taxon>Hypocreomycetidae</taxon>
        <taxon>Hypocreales</taxon>
        <taxon>Ophiocordycipitaceae</taxon>
        <taxon>Ophiocordyceps</taxon>
    </lineage>
</organism>